<comment type="similarity">
    <text evidence="1">Belongs to the AdoMet synthetase 2 family.</text>
</comment>
<dbReference type="NCBIfam" id="NF003366">
    <property type="entry name" value="PRK04439.1-5"/>
    <property type="match status" value="1"/>
</dbReference>
<comment type="caution">
    <text evidence="2">The sequence shown here is derived from an EMBL/GenBank/DDBJ whole genome shotgun (WGS) entry which is preliminary data.</text>
</comment>
<name>A0A423IBB2_9PSED</name>
<dbReference type="InterPro" id="IPR042544">
    <property type="entry name" value="AdoMet_synthase_3"/>
</dbReference>
<dbReference type="InterPro" id="IPR042543">
    <property type="entry name" value="AdoMet_synthase_2"/>
</dbReference>
<sequence length="377" mass="40327">MSEVEMCEHKGIGHPDSLCDGVAEAVSLALNHAYLQAYGRIQHYNVDKALLIGGESQPRFGGGRVLTPMRLILCGRASPLPNAGLAELVRTAAYHYLSENLRCDPALFEIECAVRSGSPNLQQAFGRGTSLALANDTSFGIGFSPYSPIENQVLQLGTLLHSAGFQARFPAAGDDYKIMGARVGDRMTFTVALALIDREIHHAAEYFAVKQAITEYLLASLAFPCDLAINTLDDPGASGVDGIYLTVSGLSAEQGDDGQVGRGNRMNGLITPCRSMSLEAVAGKNPVSHVGKLYDALAWEIARAIVTEVEGVEEATVQLLSRIGQSVDCPALVAIELGCRTPLNEAMRQAVQNLAYAHLSDIERTTARLVRGDLPAF</sequence>
<protein>
    <submittedName>
        <fullName evidence="2">S-adenosylmethionine synthetase</fullName>
    </submittedName>
</protein>
<accession>A0A423IBB2</accession>
<reference evidence="2 3" key="1">
    <citation type="submission" date="2016-10" db="EMBL/GenBank/DDBJ databases">
        <title>Comparative genome analysis of multiple Pseudomonas spp. focuses on biocontrol and plant growth promoting traits.</title>
        <authorList>
            <person name="Tao X.-Y."/>
            <person name="Taylor C.G."/>
        </authorList>
    </citation>
    <scope>NUCLEOTIDE SEQUENCE [LARGE SCALE GENOMIC DNA]</scope>
    <source>
        <strain evidence="2 3">48C10</strain>
    </source>
</reference>
<evidence type="ECO:0000313" key="3">
    <source>
        <dbReference type="Proteomes" id="UP000284168"/>
    </source>
</evidence>
<organism evidence="2 3">
    <name type="scientific">Pseudomonas lini</name>
    <dbReference type="NCBI Taxonomy" id="163011"/>
    <lineage>
        <taxon>Bacteria</taxon>
        <taxon>Pseudomonadati</taxon>
        <taxon>Pseudomonadota</taxon>
        <taxon>Gammaproteobacteria</taxon>
        <taxon>Pseudomonadales</taxon>
        <taxon>Pseudomonadaceae</taxon>
        <taxon>Pseudomonas</taxon>
    </lineage>
</organism>
<dbReference type="Gene3D" id="3.30.300.10">
    <property type="match status" value="1"/>
</dbReference>
<gene>
    <name evidence="2" type="ORF">BK663_25655</name>
</gene>
<dbReference type="EMBL" id="MOBN01000041">
    <property type="protein sequence ID" value="RON22760.1"/>
    <property type="molecule type" value="Genomic_DNA"/>
</dbReference>
<dbReference type="InterPro" id="IPR027790">
    <property type="entry name" value="AdoMet_synthase_2_family"/>
</dbReference>
<dbReference type="AlphaFoldDB" id="A0A423IBB2"/>
<dbReference type="Gene3D" id="3.30.300.340">
    <property type="entry name" value="S-adenosylmethionine synthetase, N-terminal domain"/>
    <property type="match status" value="1"/>
</dbReference>
<dbReference type="PANTHER" id="PTHR36697:SF1">
    <property type="entry name" value="S-ADENOSYLMETHIONINE SYNTHASE"/>
    <property type="match status" value="1"/>
</dbReference>
<evidence type="ECO:0000313" key="2">
    <source>
        <dbReference type="EMBL" id="RON22760.1"/>
    </source>
</evidence>
<dbReference type="Gene3D" id="3.30.300.280">
    <property type="entry name" value="S-adenosylmethionine synthetase, C-terminal domain"/>
    <property type="match status" value="1"/>
</dbReference>
<dbReference type="PANTHER" id="PTHR36697">
    <property type="entry name" value="S-ADENOSYLMETHIONINE SYNTHASE"/>
    <property type="match status" value="1"/>
</dbReference>
<evidence type="ECO:0000256" key="1">
    <source>
        <dbReference type="ARBA" id="ARBA00006892"/>
    </source>
</evidence>
<dbReference type="Proteomes" id="UP000284168">
    <property type="component" value="Unassembled WGS sequence"/>
</dbReference>
<dbReference type="Pfam" id="PF01941">
    <property type="entry name" value="AdoMet_Synthase"/>
    <property type="match status" value="1"/>
</dbReference>
<proteinExistence type="inferred from homology"/>